<sequence>AAGGIDLAGAGVAHAQDSPATGRRLPGQSPAGVELVGQARYLAEGAAVVAHFHPQAVGLVVVALRPDADAAAGKRLVEGILHPTGLVGLEGFLVASHG</sequence>
<evidence type="ECO:0000313" key="2">
    <source>
        <dbReference type="EMBL" id="GFD17232.1"/>
    </source>
</evidence>
<feature type="region of interest" description="Disordered" evidence="1">
    <location>
        <begin position="1"/>
        <end position="29"/>
    </location>
</feature>
<organism evidence="2">
    <name type="scientific">Tanacetum cinerariifolium</name>
    <name type="common">Dalmatian daisy</name>
    <name type="synonym">Chrysanthemum cinerariifolium</name>
    <dbReference type="NCBI Taxonomy" id="118510"/>
    <lineage>
        <taxon>Eukaryota</taxon>
        <taxon>Viridiplantae</taxon>
        <taxon>Streptophyta</taxon>
        <taxon>Embryophyta</taxon>
        <taxon>Tracheophyta</taxon>
        <taxon>Spermatophyta</taxon>
        <taxon>Magnoliopsida</taxon>
        <taxon>eudicotyledons</taxon>
        <taxon>Gunneridae</taxon>
        <taxon>Pentapetalae</taxon>
        <taxon>asterids</taxon>
        <taxon>campanulids</taxon>
        <taxon>Asterales</taxon>
        <taxon>Asteraceae</taxon>
        <taxon>Asteroideae</taxon>
        <taxon>Anthemideae</taxon>
        <taxon>Anthemidinae</taxon>
        <taxon>Tanacetum</taxon>
    </lineage>
</organism>
<protein>
    <submittedName>
        <fullName evidence="2">Uncharacterized protein</fullName>
    </submittedName>
</protein>
<feature type="non-terminal residue" evidence="2">
    <location>
        <position position="1"/>
    </location>
</feature>
<dbReference type="EMBL" id="BKCJ011298756">
    <property type="protein sequence ID" value="GFD17232.1"/>
    <property type="molecule type" value="Genomic_DNA"/>
</dbReference>
<accession>A0A699U362</accession>
<comment type="caution">
    <text evidence="2">The sequence shown here is derived from an EMBL/GenBank/DDBJ whole genome shotgun (WGS) entry which is preliminary data.</text>
</comment>
<evidence type="ECO:0000256" key="1">
    <source>
        <dbReference type="SAM" id="MobiDB-lite"/>
    </source>
</evidence>
<dbReference type="AlphaFoldDB" id="A0A699U362"/>
<reference evidence="2" key="1">
    <citation type="journal article" date="2019" name="Sci. Rep.">
        <title>Draft genome of Tanacetum cinerariifolium, the natural source of mosquito coil.</title>
        <authorList>
            <person name="Yamashiro T."/>
            <person name="Shiraishi A."/>
            <person name="Satake H."/>
            <person name="Nakayama K."/>
        </authorList>
    </citation>
    <scope>NUCLEOTIDE SEQUENCE</scope>
</reference>
<proteinExistence type="predicted"/>
<gene>
    <name evidence="2" type="ORF">Tci_889201</name>
</gene>
<name>A0A699U362_TANCI</name>